<dbReference type="Pfam" id="PF03732">
    <property type="entry name" value="Retrotrans_gag"/>
    <property type="match status" value="1"/>
</dbReference>
<reference evidence="2 3" key="1">
    <citation type="journal article" date="2015" name="Proc. Natl. Acad. Sci. U.S.A.">
        <title>The resurrection genome of Boea hygrometrica: A blueprint for survival of dehydration.</title>
        <authorList>
            <person name="Xiao L."/>
            <person name="Yang G."/>
            <person name="Zhang L."/>
            <person name="Yang X."/>
            <person name="Zhao S."/>
            <person name="Ji Z."/>
            <person name="Zhou Q."/>
            <person name="Hu M."/>
            <person name="Wang Y."/>
            <person name="Chen M."/>
            <person name="Xu Y."/>
            <person name="Jin H."/>
            <person name="Xiao X."/>
            <person name="Hu G."/>
            <person name="Bao F."/>
            <person name="Hu Y."/>
            <person name="Wan P."/>
            <person name="Li L."/>
            <person name="Deng X."/>
            <person name="Kuang T."/>
            <person name="Xiang C."/>
            <person name="Zhu J.K."/>
            <person name="Oliver M.J."/>
            <person name="He Y."/>
        </authorList>
    </citation>
    <scope>NUCLEOTIDE SEQUENCE [LARGE SCALE GENOMIC DNA]</scope>
    <source>
        <strain evidence="3">cv. XS01</strain>
    </source>
</reference>
<evidence type="ECO:0000313" key="2">
    <source>
        <dbReference type="EMBL" id="KZV42355.1"/>
    </source>
</evidence>
<dbReference type="EMBL" id="KQ999091">
    <property type="protein sequence ID" value="KZV42355.1"/>
    <property type="molecule type" value="Genomic_DNA"/>
</dbReference>
<gene>
    <name evidence="2" type="ORF">F511_17844</name>
</gene>
<accession>A0A2Z7C5Z7</accession>
<organism evidence="2 3">
    <name type="scientific">Dorcoceras hygrometricum</name>
    <dbReference type="NCBI Taxonomy" id="472368"/>
    <lineage>
        <taxon>Eukaryota</taxon>
        <taxon>Viridiplantae</taxon>
        <taxon>Streptophyta</taxon>
        <taxon>Embryophyta</taxon>
        <taxon>Tracheophyta</taxon>
        <taxon>Spermatophyta</taxon>
        <taxon>Magnoliopsida</taxon>
        <taxon>eudicotyledons</taxon>
        <taxon>Gunneridae</taxon>
        <taxon>Pentapetalae</taxon>
        <taxon>asterids</taxon>
        <taxon>lamiids</taxon>
        <taxon>Lamiales</taxon>
        <taxon>Gesneriaceae</taxon>
        <taxon>Didymocarpoideae</taxon>
        <taxon>Trichosporeae</taxon>
        <taxon>Loxocarpinae</taxon>
        <taxon>Dorcoceras</taxon>
    </lineage>
</organism>
<keyword evidence="3" id="KW-1185">Reference proteome</keyword>
<dbReference type="OrthoDB" id="911683at2759"/>
<dbReference type="Proteomes" id="UP000250235">
    <property type="component" value="Unassembled WGS sequence"/>
</dbReference>
<evidence type="ECO:0000259" key="1">
    <source>
        <dbReference type="Pfam" id="PF03732"/>
    </source>
</evidence>
<sequence length="102" mass="11941">MREMGVVISWESFRTTFHQEYTLESYYNTKEREFVNLVQGNLKVAEYARQFSSLLSYAPHVANQEWTKQSRFLRGLRPDLFQLVLAGSPSNYAEAVDRTIDI</sequence>
<dbReference type="AlphaFoldDB" id="A0A2Z7C5Z7"/>
<protein>
    <recommendedName>
        <fullName evidence="1">Retrotransposon gag domain-containing protein</fullName>
    </recommendedName>
</protein>
<evidence type="ECO:0000313" key="3">
    <source>
        <dbReference type="Proteomes" id="UP000250235"/>
    </source>
</evidence>
<feature type="domain" description="Retrotransposon gag" evidence="1">
    <location>
        <begin position="7"/>
        <end position="78"/>
    </location>
</feature>
<name>A0A2Z7C5Z7_9LAMI</name>
<proteinExistence type="predicted"/>
<dbReference type="InterPro" id="IPR005162">
    <property type="entry name" value="Retrotrans_gag_dom"/>
</dbReference>